<dbReference type="AlphaFoldDB" id="A0A7D5KLW4"/>
<feature type="transmembrane region" description="Helical" evidence="1">
    <location>
        <begin position="36"/>
        <end position="56"/>
    </location>
</feature>
<keyword evidence="1" id="KW-0812">Transmembrane</keyword>
<proteinExistence type="predicted"/>
<keyword evidence="1" id="KW-0472">Membrane</keyword>
<keyword evidence="3" id="KW-1185">Reference proteome</keyword>
<dbReference type="Proteomes" id="UP000509241">
    <property type="component" value="Chromosome"/>
</dbReference>
<organism evidence="2 3">
    <name type="scientific">Natrinema halophilum</name>
    <dbReference type="NCBI Taxonomy" id="1699371"/>
    <lineage>
        <taxon>Archaea</taxon>
        <taxon>Methanobacteriati</taxon>
        <taxon>Methanobacteriota</taxon>
        <taxon>Stenosarchaea group</taxon>
        <taxon>Halobacteria</taxon>
        <taxon>Halobacteriales</taxon>
        <taxon>Natrialbaceae</taxon>
        <taxon>Natrinema</taxon>
    </lineage>
</organism>
<name>A0A7D5KLW4_9EURY</name>
<evidence type="ECO:0000256" key="1">
    <source>
        <dbReference type="SAM" id="Phobius"/>
    </source>
</evidence>
<sequence>MNATLDPETRSRVIVGLIVGYFVVVAYTSITNDPLAATVAALGFGSIAIVVGVALYDRGEKSNRTLSVAAACFVGGGLLQFVAVITGAALVDFLSSLLVFLGVGCYAYAIWRAN</sequence>
<dbReference type="EMBL" id="CP058601">
    <property type="protein sequence ID" value="QLG50298.1"/>
    <property type="molecule type" value="Genomic_DNA"/>
</dbReference>
<protein>
    <submittedName>
        <fullName evidence="2">Uncharacterized protein</fullName>
    </submittedName>
</protein>
<dbReference type="OrthoDB" id="203413at2157"/>
<reference evidence="2 3" key="1">
    <citation type="submission" date="2020-07" db="EMBL/GenBank/DDBJ databases">
        <authorList>
            <person name="Cui H."/>
        </authorList>
    </citation>
    <scope>NUCLEOTIDE SEQUENCE [LARGE SCALE GENOMIC DNA]</scope>
    <source>
        <strain evidence="2 3">YPL8</strain>
    </source>
</reference>
<feature type="transmembrane region" description="Helical" evidence="1">
    <location>
        <begin position="93"/>
        <end position="111"/>
    </location>
</feature>
<dbReference type="KEGG" id="haly:HYG82_16345"/>
<accession>A0A7D5KLW4</accession>
<dbReference type="GeneID" id="56034894"/>
<evidence type="ECO:0000313" key="2">
    <source>
        <dbReference type="EMBL" id="QLG50298.1"/>
    </source>
</evidence>
<feature type="transmembrane region" description="Helical" evidence="1">
    <location>
        <begin position="68"/>
        <end position="87"/>
    </location>
</feature>
<feature type="transmembrane region" description="Helical" evidence="1">
    <location>
        <begin position="12"/>
        <end position="30"/>
    </location>
</feature>
<keyword evidence="1" id="KW-1133">Transmembrane helix</keyword>
<evidence type="ECO:0000313" key="3">
    <source>
        <dbReference type="Proteomes" id="UP000509241"/>
    </source>
</evidence>
<dbReference type="RefSeq" id="WP_179262668.1">
    <property type="nucleotide sequence ID" value="NZ_CP058601.1"/>
</dbReference>
<gene>
    <name evidence="2" type="ORF">HYG82_16345</name>
</gene>